<protein>
    <recommendedName>
        <fullName evidence="3">Type II secretion system protein</fullName>
    </recommendedName>
</protein>
<dbReference type="KEGG" id="ccv:CCV52592_1596"/>
<dbReference type="EMBL" id="CP000767">
    <property type="protein sequence ID" value="EAU00678.1"/>
    <property type="molecule type" value="Genomic_DNA"/>
</dbReference>
<gene>
    <name evidence="1" type="ORF">CCV52592_1596</name>
</gene>
<dbReference type="RefSeq" id="WP_011992117.1">
    <property type="nucleotide sequence ID" value="NC_009715.2"/>
</dbReference>
<evidence type="ECO:0008006" key="3">
    <source>
        <dbReference type="Google" id="ProtNLM"/>
    </source>
</evidence>
<evidence type="ECO:0000313" key="2">
    <source>
        <dbReference type="Proteomes" id="UP000006380"/>
    </source>
</evidence>
<dbReference type="Proteomes" id="UP000006380">
    <property type="component" value="Chromosome"/>
</dbReference>
<proteinExistence type="predicted"/>
<organism evidence="1 2">
    <name type="scientific">Campylobacter curvus (strain 525.92)</name>
    <dbReference type="NCBI Taxonomy" id="360105"/>
    <lineage>
        <taxon>Bacteria</taxon>
        <taxon>Pseudomonadati</taxon>
        <taxon>Campylobacterota</taxon>
        <taxon>Epsilonproteobacteria</taxon>
        <taxon>Campylobacterales</taxon>
        <taxon>Campylobacteraceae</taxon>
        <taxon>Campylobacter</taxon>
    </lineage>
</organism>
<name>A7GXP3_CAMC5</name>
<dbReference type="AlphaFoldDB" id="A7GXP3"/>
<reference evidence="1" key="1">
    <citation type="submission" date="2016-07" db="EMBL/GenBank/DDBJ databases">
        <title>Comparative genomics of the Campylobacter concisus group.</title>
        <authorList>
            <person name="Miller W.G."/>
            <person name="Yee E."/>
            <person name="Chapman M.H."/>
            <person name="Huynh S."/>
            <person name="Bono J.L."/>
            <person name="On S.L.W."/>
            <person name="StLeger J."/>
            <person name="Foster G."/>
            <person name="Parker C.T."/>
        </authorList>
    </citation>
    <scope>NUCLEOTIDE SEQUENCE</scope>
    <source>
        <strain evidence="1">525.92</strain>
    </source>
</reference>
<dbReference type="HOGENOM" id="CLU_140209_0_0_7"/>
<evidence type="ECO:0000313" key="1">
    <source>
        <dbReference type="EMBL" id="EAU00678.1"/>
    </source>
</evidence>
<keyword evidence="2" id="KW-1185">Reference proteome</keyword>
<accession>A7GXP3</accession>
<dbReference type="STRING" id="360105.CCV52592_1596"/>
<sequence length="149" mass="16516">MRRGFSLLAAIFFVVVTSSLCMLALSLSNTTSRQTSEIYLREQAELLAQGATEYAVLEILNHDFKSKGCLSSIKGNFKNDANPILTYEVDITYFGNIGTCAGIPVQSKESAGTVMLDVFVKSYGYDESDRDKMKTPNPIAFHKRTLQKL</sequence>
<dbReference type="OrthoDB" id="5372904at2"/>